<dbReference type="HOGENOM" id="CLU_063534_0_0_1"/>
<proteinExistence type="predicted"/>
<dbReference type="EMBL" id="CAQQ02086402">
    <property type="status" value="NOT_ANNOTATED_CDS"/>
    <property type="molecule type" value="Genomic_DNA"/>
</dbReference>
<evidence type="ECO:0000313" key="3">
    <source>
        <dbReference type="EnsemblMetazoa" id="MESCA003278-PA"/>
    </source>
</evidence>
<dbReference type="EMBL" id="CAQQ02086403">
    <property type="status" value="NOT_ANNOTATED_CDS"/>
    <property type="molecule type" value="Genomic_DNA"/>
</dbReference>
<reference evidence="3" key="2">
    <citation type="submission" date="2015-06" db="UniProtKB">
        <authorList>
            <consortium name="EnsemblMetazoa"/>
        </authorList>
    </citation>
    <scope>IDENTIFICATION</scope>
</reference>
<dbReference type="OMA" id="WHGCENA"/>
<dbReference type="STRING" id="36166.T1GIJ8"/>
<name>T1GIJ8_MEGSC</name>
<feature type="compositionally biased region" description="Low complexity" evidence="1">
    <location>
        <begin position="237"/>
        <end position="250"/>
    </location>
</feature>
<feature type="region of interest" description="Disordered" evidence="1">
    <location>
        <begin position="161"/>
        <end position="211"/>
    </location>
</feature>
<feature type="region of interest" description="Disordered" evidence="1">
    <location>
        <begin position="110"/>
        <end position="147"/>
    </location>
</feature>
<evidence type="ECO:0000313" key="4">
    <source>
        <dbReference type="Proteomes" id="UP000015102"/>
    </source>
</evidence>
<reference evidence="4" key="1">
    <citation type="submission" date="2013-02" db="EMBL/GenBank/DDBJ databases">
        <authorList>
            <person name="Hughes D."/>
        </authorList>
    </citation>
    <scope>NUCLEOTIDE SEQUENCE</scope>
    <source>
        <strain>Durham</strain>
        <strain evidence="4">NC isolate 2 -- Noor lab</strain>
    </source>
</reference>
<feature type="compositionally biased region" description="Acidic residues" evidence="1">
    <location>
        <begin position="138"/>
        <end position="147"/>
    </location>
</feature>
<feature type="compositionally biased region" description="Acidic residues" evidence="1">
    <location>
        <begin position="256"/>
        <end position="272"/>
    </location>
</feature>
<keyword evidence="4" id="KW-1185">Reference proteome</keyword>
<protein>
    <submittedName>
        <fullName evidence="3">Uncharacterized protein</fullName>
    </submittedName>
</protein>
<keyword evidence="2" id="KW-0472">Membrane</keyword>
<feature type="compositionally biased region" description="Acidic residues" evidence="1">
    <location>
        <begin position="116"/>
        <end position="126"/>
    </location>
</feature>
<keyword evidence="2" id="KW-0812">Transmembrane</keyword>
<feature type="compositionally biased region" description="Polar residues" evidence="1">
    <location>
        <begin position="189"/>
        <end position="201"/>
    </location>
</feature>
<feature type="region of interest" description="Disordered" evidence="1">
    <location>
        <begin position="229"/>
        <end position="272"/>
    </location>
</feature>
<organism evidence="3 4">
    <name type="scientific">Megaselia scalaris</name>
    <name type="common">Humpbacked fly</name>
    <name type="synonym">Phora scalaris</name>
    <dbReference type="NCBI Taxonomy" id="36166"/>
    <lineage>
        <taxon>Eukaryota</taxon>
        <taxon>Metazoa</taxon>
        <taxon>Ecdysozoa</taxon>
        <taxon>Arthropoda</taxon>
        <taxon>Hexapoda</taxon>
        <taxon>Insecta</taxon>
        <taxon>Pterygota</taxon>
        <taxon>Neoptera</taxon>
        <taxon>Endopterygota</taxon>
        <taxon>Diptera</taxon>
        <taxon>Brachycera</taxon>
        <taxon>Muscomorpha</taxon>
        <taxon>Platypezoidea</taxon>
        <taxon>Phoridae</taxon>
        <taxon>Megaseliini</taxon>
        <taxon>Megaselia</taxon>
    </lineage>
</organism>
<keyword evidence="2" id="KW-1133">Transmembrane helix</keyword>
<dbReference type="EMBL" id="CAQQ02086401">
    <property type="status" value="NOT_ANNOTATED_CDS"/>
    <property type="molecule type" value="Genomic_DNA"/>
</dbReference>
<accession>T1GIJ8</accession>
<evidence type="ECO:0000256" key="2">
    <source>
        <dbReference type="SAM" id="Phobius"/>
    </source>
</evidence>
<dbReference type="Proteomes" id="UP000015102">
    <property type="component" value="Unassembled WGS sequence"/>
</dbReference>
<sequence length="272" mass="29923">MEMATQRLQEIRRDKPTLFCAISTVTLGFLAIFGHVVSGSAVVVLGLIAAALISTKYNFKIVKIERNDFTWSTEKILDKSPVKDEDDEFLPDVTESNMFVLERASDLASLASSPAEETEDKSDEIPSDLLIQDSIPEINEDDSTDDEEIVKPMEFKKSHFKKDSSFSTSSSSEDELSKGLQFPDHTTVDGKTQNQNQSAPKSSSSSAGGFIPSLVSGVVQMATDRIGKATGSIPAIQQQQQQPQKSLPKPKSFEISTDEESDFEILENDDFK</sequence>
<feature type="transmembrane region" description="Helical" evidence="2">
    <location>
        <begin position="40"/>
        <end position="59"/>
    </location>
</feature>
<dbReference type="EnsemblMetazoa" id="MESCA003278-RA">
    <property type="protein sequence ID" value="MESCA003278-PA"/>
    <property type="gene ID" value="MESCA003278"/>
</dbReference>
<evidence type="ECO:0000256" key="1">
    <source>
        <dbReference type="SAM" id="MobiDB-lite"/>
    </source>
</evidence>
<dbReference type="AlphaFoldDB" id="T1GIJ8"/>